<evidence type="ECO:0000313" key="2">
    <source>
        <dbReference type="EMBL" id="MFC0544707.1"/>
    </source>
</evidence>
<dbReference type="InterPro" id="IPR016032">
    <property type="entry name" value="Sig_transdc_resp-reg_C-effctor"/>
</dbReference>
<dbReference type="Gene3D" id="1.10.10.10">
    <property type="entry name" value="Winged helix-like DNA-binding domain superfamily/Winged helix DNA-binding domain"/>
    <property type="match status" value="1"/>
</dbReference>
<gene>
    <name evidence="2" type="ORF">ACFFH7_24595</name>
</gene>
<dbReference type="Proteomes" id="UP001589810">
    <property type="component" value="Unassembled WGS sequence"/>
</dbReference>
<name>A0ABV6MX95_9PSEU</name>
<evidence type="ECO:0000313" key="3">
    <source>
        <dbReference type="Proteomes" id="UP001589810"/>
    </source>
</evidence>
<reference evidence="2 3" key="1">
    <citation type="submission" date="2024-09" db="EMBL/GenBank/DDBJ databases">
        <authorList>
            <person name="Sun Q."/>
            <person name="Mori K."/>
        </authorList>
    </citation>
    <scope>NUCLEOTIDE SEQUENCE [LARGE SCALE GENOMIC DNA]</scope>
    <source>
        <strain evidence="2 3">TBRC 1432</strain>
    </source>
</reference>
<feature type="domain" description="HTH luxR-type" evidence="1">
    <location>
        <begin position="7"/>
        <end position="64"/>
    </location>
</feature>
<sequence length="70" mass="7585">MLTLTTDGAMNRNDVTLLGLLATGLPADSVAKRLNLSPRTLRRRLREVCDKVGAGTPIEAVAWAARRNLI</sequence>
<proteinExistence type="predicted"/>
<dbReference type="SMART" id="SM00421">
    <property type="entry name" value="HTH_LUXR"/>
    <property type="match status" value="1"/>
</dbReference>
<organism evidence="2 3">
    <name type="scientific">Kutzneria chonburiensis</name>
    <dbReference type="NCBI Taxonomy" id="1483604"/>
    <lineage>
        <taxon>Bacteria</taxon>
        <taxon>Bacillati</taxon>
        <taxon>Actinomycetota</taxon>
        <taxon>Actinomycetes</taxon>
        <taxon>Pseudonocardiales</taxon>
        <taxon>Pseudonocardiaceae</taxon>
        <taxon>Kutzneria</taxon>
    </lineage>
</organism>
<keyword evidence="3" id="KW-1185">Reference proteome</keyword>
<dbReference type="InterPro" id="IPR000792">
    <property type="entry name" value="Tscrpt_reg_LuxR_C"/>
</dbReference>
<accession>A0ABV6MX95</accession>
<dbReference type="EMBL" id="JBHLUD010000007">
    <property type="protein sequence ID" value="MFC0544707.1"/>
    <property type="molecule type" value="Genomic_DNA"/>
</dbReference>
<protein>
    <submittedName>
        <fullName evidence="2">LuxR C-terminal-related transcriptional regulator</fullName>
    </submittedName>
</protein>
<dbReference type="InterPro" id="IPR036388">
    <property type="entry name" value="WH-like_DNA-bd_sf"/>
</dbReference>
<comment type="caution">
    <text evidence="2">The sequence shown here is derived from an EMBL/GenBank/DDBJ whole genome shotgun (WGS) entry which is preliminary data.</text>
</comment>
<dbReference type="RefSeq" id="WP_273936157.1">
    <property type="nucleotide sequence ID" value="NZ_CP097263.1"/>
</dbReference>
<evidence type="ECO:0000259" key="1">
    <source>
        <dbReference type="SMART" id="SM00421"/>
    </source>
</evidence>
<dbReference type="SUPFAM" id="SSF46894">
    <property type="entry name" value="C-terminal effector domain of the bipartite response regulators"/>
    <property type="match status" value="1"/>
</dbReference>